<keyword evidence="1" id="KW-0732">Signal</keyword>
<dbReference type="AlphaFoldDB" id="A0A1V6YCR3"/>
<protein>
    <submittedName>
        <fullName evidence="2">Uncharacterized protein</fullName>
    </submittedName>
</protein>
<organism evidence="2 3">
    <name type="scientific">Penicillium nalgiovense</name>
    <dbReference type="NCBI Taxonomy" id="60175"/>
    <lineage>
        <taxon>Eukaryota</taxon>
        <taxon>Fungi</taxon>
        <taxon>Dikarya</taxon>
        <taxon>Ascomycota</taxon>
        <taxon>Pezizomycotina</taxon>
        <taxon>Eurotiomycetes</taxon>
        <taxon>Eurotiomycetidae</taxon>
        <taxon>Eurotiales</taxon>
        <taxon>Aspergillaceae</taxon>
        <taxon>Penicillium</taxon>
    </lineage>
</organism>
<evidence type="ECO:0000256" key="1">
    <source>
        <dbReference type="SAM" id="SignalP"/>
    </source>
</evidence>
<reference evidence="3" key="1">
    <citation type="journal article" date="2017" name="Nat. Microbiol.">
        <title>Global analysis of biosynthetic gene clusters reveals vast potential of secondary metabolite production in Penicillium species.</title>
        <authorList>
            <person name="Nielsen J.C."/>
            <person name="Grijseels S."/>
            <person name="Prigent S."/>
            <person name="Ji B."/>
            <person name="Dainat J."/>
            <person name="Nielsen K.F."/>
            <person name="Frisvad J.C."/>
            <person name="Workman M."/>
            <person name="Nielsen J."/>
        </authorList>
    </citation>
    <scope>NUCLEOTIDE SEQUENCE [LARGE SCALE GENOMIC DNA]</scope>
    <source>
        <strain evidence="3">IBT 13039</strain>
    </source>
</reference>
<name>A0A1V6YCR3_PENNA</name>
<accession>A0A1V6YCR3</accession>
<keyword evidence="3" id="KW-1185">Reference proteome</keyword>
<sequence>MHFYSILATITLTISTAFAAHQSPLDASTNCLNICKDGPGDYTCPPTTEKTQLSSGCWTCCDTA</sequence>
<evidence type="ECO:0000313" key="2">
    <source>
        <dbReference type="EMBL" id="OQE85217.1"/>
    </source>
</evidence>
<evidence type="ECO:0000313" key="3">
    <source>
        <dbReference type="Proteomes" id="UP000191691"/>
    </source>
</evidence>
<gene>
    <name evidence="2" type="ORF">PENNAL_c0024G00138</name>
</gene>
<dbReference type="EMBL" id="MOOB01000024">
    <property type="protein sequence ID" value="OQE85217.1"/>
    <property type="molecule type" value="Genomic_DNA"/>
</dbReference>
<proteinExistence type="predicted"/>
<dbReference type="Proteomes" id="UP000191691">
    <property type="component" value="Unassembled WGS sequence"/>
</dbReference>
<comment type="caution">
    <text evidence="2">The sequence shown here is derived from an EMBL/GenBank/DDBJ whole genome shotgun (WGS) entry which is preliminary data.</text>
</comment>
<feature type="chain" id="PRO_5012258005" evidence="1">
    <location>
        <begin position="20"/>
        <end position="64"/>
    </location>
</feature>
<feature type="signal peptide" evidence="1">
    <location>
        <begin position="1"/>
        <end position="19"/>
    </location>
</feature>